<reference evidence="2 3" key="1">
    <citation type="journal article" date="2020" name="Microb. Genom.">
        <title>Genetic diversity of clinical and environmental Mucorales isolates obtained from an investigation of mucormycosis cases among solid organ transplant recipients.</title>
        <authorList>
            <person name="Nguyen M.H."/>
            <person name="Kaul D."/>
            <person name="Muto C."/>
            <person name="Cheng S.J."/>
            <person name="Richter R.A."/>
            <person name="Bruno V.M."/>
            <person name="Liu G."/>
            <person name="Beyhan S."/>
            <person name="Sundermann A.J."/>
            <person name="Mounaud S."/>
            <person name="Pasculle A.W."/>
            <person name="Nierman W.C."/>
            <person name="Driscoll E."/>
            <person name="Cumbie R."/>
            <person name="Clancy C.J."/>
            <person name="Dupont C.L."/>
        </authorList>
    </citation>
    <scope>NUCLEOTIDE SEQUENCE [LARGE SCALE GENOMIC DNA]</scope>
    <source>
        <strain evidence="2 3">GL24</strain>
    </source>
</reference>
<evidence type="ECO:0000313" key="3">
    <source>
        <dbReference type="Proteomes" id="UP000740926"/>
    </source>
</evidence>
<dbReference type="AlphaFoldDB" id="A0A9P7C6H6"/>
<evidence type="ECO:0000256" key="1">
    <source>
        <dbReference type="SAM" id="MobiDB-lite"/>
    </source>
</evidence>
<proteinExistence type="predicted"/>
<organism evidence="2 3">
    <name type="scientific">Rhizopus delemar</name>
    <dbReference type="NCBI Taxonomy" id="936053"/>
    <lineage>
        <taxon>Eukaryota</taxon>
        <taxon>Fungi</taxon>
        <taxon>Fungi incertae sedis</taxon>
        <taxon>Mucoromycota</taxon>
        <taxon>Mucoromycotina</taxon>
        <taxon>Mucoromycetes</taxon>
        <taxon>Mucorales</taxon>
        <taxon>Mucorineae</taxon>
        <taxon>Rhizopodaceae</taxon>
        <taxon>Rhizopus</taxon>
    </lineage>
</organism>
<protein>
    <submittedName>
        <fullName evidence="2">Uncharacterized protein</fullName>
    </submittedName>
</protein>
<comment type="caution">
    <text evidence="2">The sequence shown here is derived from an EMBL/GenBank/DDBJ whole genome shotgun (WGS) entry which is preliminary data.</text>
</comment>
<evidence type="ECO:0000313" key="2">
    <source>
        <dbReference type="EMBL" id="KAG1537394.1"/>
    </source>
</evidence>
<keyword evidence="3" id="KW-1185">Reference proteome</keyword>
<dbReference type="Proteomes" id="UP000740926">
    <property type="component" value="Unassembled WGS sequence"/>
</dbReference>
<dbReference type="EMBL" id="JAANIU010007565">
    <property type="protein sequence ID" value="KAG1537394.1"/>
    <property type="molecule type" value="Genomic_DNA"/>
</dbReference>
<gene>
    <name evidence="2" type="ORF">G6F50_014873</name>
</gene>
<name>A0A9P7C6H6_9FUNG</name>
<accession>A0A9P7C6H6</accession>
<sequence length="195" mass="20650">MVPVQRHIQPAAGFQYHHAAGMHGGRDQGFRGHAPAESARCGFDETGGGGQFILAVEHQHRCACQGGGLHAIAEVLAGEAGRGDGVVAHRAERMHVAAFHRLAFGGDRAEHAAIAQQLQGVVLVVHAQVEQVAVALVQFGDRRYEPGIERVVVDRQGDRPPRPPVPAWAGRGAAGPLRRRWAGTVPGARPVPGRA</sequence>
<feature type="compositionally biased region" description="Low complexity" evidence="1">
    <location>
        <begin position="167"/>
        <end position="176"/>
    </location>
</feature>
<feature type="region of interest" description="Disordered" evidence="1">
    <location>
        <begin position="154"/>
        <end position="195"/>
    </location>
</feature>